<evidence type="ECO:0000259" key="2">
    <source>
        <dbReference type="PROSITE" id="PS50838"/>
    </source>
</evidence>
<sequence length="330" mass="36914">MPARRRHAVQDDEEEDVQRQYPQSPDDVDGDGDERMEVVGQRDETSQLIKNLVRYALACEYSRTPIRRDGIREKVLGSNGRDFKKVFAGAQKQLQATFGMQMVELPTKDRNLLTADQKRKAAKSQSQKETVSNAYVLVSTLPEAYTKPAIKAPSKVQSADGEASYIALYTMIITIITLSGGELSDPRLRRHLGRLNAAENMPGMNPNDETSPSEKTELVLQRMIRHGYLVRVTESKTTGDEDATTWHVGPRGKVEVDKDAIATFVRAVYGGSNDELEKKLQMSLKIKERKPGVPETVDEAAEEAPDGDPGPSDRRRGRRRQTEAEDEDDE</sequence>
<dbReference type="Pfam" id="PF01454">
    <property type="entry name" value="MAGE"/>
    <property type="match status" value="1"/>
</dbReference>
<keyword evidence="4" id="KW-1185">Reference proteome</keyword>
<dbReference type="PROSITE" id="PS50838">
    <property type="entry name" value="MAGE"/>
    <property type="match status" value="1"/>
</dbReference>
<dbReference type="GO" id="GO:0006281">
    <property type="term" value="P:DNA repair"/>
    <property type="evidence" value="ECO:0007669"/>
    <property type="project" value="TreeGrafter"/>
</dbReference>
<dbReference type="InterPro" id="IPR041898">
    <property type="entry name" value="MAGE_WH1"/>
</dbReference>
<feature type="domain" description="MAGE" evidence="2">
    <location>
        <begin position="45"/>
        <end position="141"/>
    </location>
</feature>
<dbReference type="GO" id="GO:0005634">
    <property type="term" value="C:nucleus"/>
    <property type="evidence" value="ECO:0007669"/>
    <property type="project" value="TreeGrafter"/>
</dbReference>
<proteinExistence type="predicted"/>
<dbReference type="AlphaFoldDB" id="A0AAN6VPT9"/>
<feature type="region of interest" description="Disordered" evidence="1">
    <location>
        <begin position="1"/>
        <end position="33"/>
    </location>
</feature>
<dbReference type="Gene3D" id="1.10.10.1210">
    <property type="entry name" value="MAGE homology domain, winged helix WH2 motif"/>
    <property type="match status" value="1"/>
</dbReference>
<accession>A0AAN6VPT9</accession>
<dbReference type="Gene3D" id="1.10.10.1200">
    <property type="entry name" value="MAGE homology domain, winged helix WH1 motif"/>
    <property type="match status" value="1"/>
</dbReference>
<name>A0AAN6VPT9_9PEZI</name>
<reference evidence="3" key="1">
    <citation type="journal article" date="2023" name="Mol. Phylogenet. Evol.">
        <title>Genome-scale phylogeny and comparative genomics of the fungal order Sordariales.</title>
        <authorList>
            <person name="Hensen N."/>
            <person name="Bonometti L."/>
            <person name="Westerberg I."/>
            <person name="Brannstrom I.O."/>
            <person name="Guillou S."/>
            <person name="Cros-Aarteil S."/>
            <person name="Calhoun S."/>
            <person name="Haridas S."/>
            <person name="Kuo A."/>
            <person name="Mondo S."/>
            <person name="Pangilinan J."/>
            <person name="Riley R."/>
            <person name="LaButti K."/>
            <person name="Andreopoulos B."/>
            <person name="Lipzen A."/>
            <person name="Chen C."/>
            <person name="Yan M."/>
            <person name="Daum C."/>
            <person name="Ng V."/>
            <person name="Clum A."/>
            <person name="Steindorff A."/>
            <person name="Ohm R.A."/>
            <person name="Martin F."/>
            <person name="Silar P."/>
            <person name="Natvig D.O."/>
            <person name="Lalanne C."/>
            <person name="Gautier V."/>
            <person name="Ament-Velasquez S.L."/>
            <person name="Kruys A."/>
            <person name="Hutchinson M.I."/>
            <person name="Powell A.J."/>
            <person name="Barry K."/>
            <person name="Miller A.N."/>
            <person name="Grigoriev I.V."/>
            <person name="Debuchy R."/>
            <person name="Gladieux P."/>
            <person name="Hiltunen Thoren M."/>
            <person name="Johannesson H."/>
        </authorList>
    </citation>
    <scope>NUCLEOTIDE SEQUENCE</scope>
    <source>
        <strain evidence="3">CBS 538.74</strain>
    </source>
</reference>
<evidence type="ECO:0000313" key="4">
    <source>
        <dbReference type="Proteomes" id="UP001302745"/>
    </source>
</evidence>
<comment type="caution">
    <text evidence="3">The sequence shown here is derived from an EMBL/GenBank/DDBJ whole genome shotgun (WGS) entry which is preliminary data.</text>
</comment>
<dbReference type="InterPro" id="IPR002190">
    <property type="entry name" value="MHD_dom"/>
</dbReference>
<organism evidence="3 4">
    <name type="scientific">Chaetomidium leptoderma</name>
    <dbReference type="NCBI Taxonomy" id="669021"/>
    <lineage>
        <taxon>Eukaryota</taxon>
        <taxon>Fungi</taxon>
        <taxon>Dikarya</taxon>
        <taxon>Ascomycota</taxon>
        <taxon>Pezizomycotina</taxon>
        <taxon>Sordariomycetes</taxon>
        <taxon>Sordariomycetidae</taxon>
        <taxon>Sordariales</taxon>
        <taxon>Chaetomiaceae</taxon>
        <taxon>Chaetomidium</taxon>
    </lineage>
</organism>
<dbReference type="Proteomes" id="UP001302745">
    <property type="component" value="Unassembled WGS sequence"/>
</dbReference>
<dbReference type="InterPro" id="IPR037445">
    <property type="entry name" value="MAGE"/>
</dbReference>
<dbReference type="EMBL" id="MU856894">
    <property type="protein sequence ID" value="KAK4155170.1"/>
    <property type="molecule type" value="Genomic_DNA"/>
</dbReference>
<dbReference type="PANTHER" id="PTHR11736">
    <property type="entry name" value="MELANOMA-ASSOCIATED ANTIGEN MAGE ANTIGEN"/>
    <property type="match status" value="1"/>
</dbReference>
<dbReference type="SMART" id="SM01373">
    <property type="entry name" value="MAGE"/>
    <property type="match status" value="1"/>
</dbReference>
<dbReference type="InterPro" id="IPR041899">
    <property type="entry name" value="MAGE_WH2"/>
</dbReference>
<dbReference type="PANTHER" id="PTHR11736:SF14">
    <property type="entry name" value="NSE3 HOMOLOG, SMC5-SMC6 COMPLEX COMPONENT"/>
    <property type="match status" value="1"/>
</dbReference>
<evidence type="ECO:0000256" key="1">
    <source>
        <dbReference type="SAM" id="MobiDB-lite"/>
    </source>
</evidence>
<feature type="region of interest" description="Disordered" evidence="1">
    <location>
        <begin position="286"/>
        <end position="330"/>
    </location>
</feature>
<protein>
    <submittedName>
        <fullName evidence="3">Non-structural maintenance of chromosome element 3</fullName>
    </submittedName>
</protein>
<gene>
    <name evidence="3" type="ORF">C8A00DRAFT_32063</name>
</gene>
<evidence type="ECO:0000313" key="3">
    <source>
        <dbReference type="EMBL" id="KAK4155170.1"/>
    </source>
</evidence>
<feature type="compositionally biased region" description="Acidic residues" evidence="1">
    <location>
        <begin position="296"/>
        <end position="306"/>
    </location>
</feature>
<reference evidence="3" key="2">
    <citation type="submission" date="2023-05" db="EMBL/GenBank/DDBJ databases">
        <authorList>
            <consortium name="Lawrence Berkeley National Laboratory"/>
            <person name="Steindorff A."/>
            <person name="Hensen N."/>
            <person name="Bonometti L."/>
            <person name="Westerberg I."/>
            <person name="Brannstrom I.O."/>
            <person name="Guillou S."/>
            <person name="Cros-Aarteil S."/>
            <person name="Calhoun S."/>
            <person name="Haridas S."/>
            <person name="Kuo A."/>
            <person name="Mondo S."/>
            <person name="Pangilinan J."/>
            <person name="Riley R."/>
            <person name="Labutti K."/>
            <person name="Andreopoulos B."/>
            <person name="Lipzen A."/>
            <person name="Chen C."/>
            <person name="Yanf M."/>
            <person name="Daum C."/>
            <person name="Ng V."/>
            <person name="Clum A."/>
            <person name="Ohm R."/>
            <person name="Martin F."/>
            <person name="Silar P."/>
            <person name="Natvig D."/>
            <person name="Lalanne C."/>
            <person name="Gautier V."/>
            <person name="Ament-Velasquez S.L."/>
            <person name="Kruys A."/>
            <person name="Hutchinson M.I."/>
            <person name="Powell A.J."/>
            <person name="Barry K."/>
            <person name="Miller A.N."/>
            <person name="Grigoriev I.V."/>
            <person name="Debuchy R."/>
            <person name="Gladieux P."/>
            <person name="Thoren M.H."/>
            <person name="Johannesson H."/>
        </authorList>
    </citation>
    <scope>NUCLEOTIDE SEQUENCE</scope>
    <source>
        <strain evidence="3">CBS 538.74</strain>
    </source>
</reference>